<sequence length="168" mass="19091">MEHHIEGLDWRNSSEQTATSMAMNRLSCAEENREEVGAVAREKIVEAETRSSVLELEIHERQHHQSPYSSGYSKQNGRRILLRSDGCGVDCSVEGSSARTALPWRRHGRSWRDVTVETRVAKLNFLLNIYTTRRANFTDGHTDGQAVGKVLLPTARPPVILRDRKLRQ</sequence>
<accession>A0ABU6ZLA0</accession>
<proteinExistence type="predicted"/>
<reference evidence="1 2" key="1">
    <citation type="journal article" date="2023" name="Plants (Basel)">
        <title>Bridging the Gap: Combining Genomics and Transcriptomics Approaches to Understand Stylosanthes scabra, an Orphan Legume from the Brazilian Caatinga.</title>
        <authorList>
            <person name="Ferreira-Neto J.R.C."/>
            <person name="da Silva M.D."/>
            <person name="Binneck E."/>
            <person name="de Melo N.F."/>
            <person name="da Silva R.H."/>
            <person name="de Melo A.L.T.M."/>
            <person name="Pandolfi V."/>
            <person name="Bustamante F.O."/>
            <person name="Brasileiro-Vidal A.C."/>
            <person name="Benko-Iseppon A.M."/>
        </authorList>
    </citation>
    <scope>NUCLEOTIDE SEQUENCE [LARGE SCALE GENOMIC DNA]</scope>
    <source>
        <tissue evidence="1">Leaves</tissue>
    </source>
</reference>
<dbReference type="Proteomes" id="UP001341840">
    <property type="component" value="Unassembled WGS sequence"/>
</dbReference>
<evidence type="ECO:0000313" key="2">
    <source>
        <dbReference type="Proteomes" id="UP001341840"/>
    </source>
</evidence>
<dbReference type="EMBL" id="JASCZI010272556">
    <property type="protein sequence ID" value="MED6222727.1"/>
    <property type="molecule type" value="Genomic_DNA"/>
</dbReference>
<protein>
    <submittedName>
        <fullName evidence="1">Uncharacterized protein</fullName>
    </submittedName>
</protein>
<gene>
    <name evidence="1" type="ORF">PIB30_067153</name>
</gene>
<name>A0ABU6ZLA0_9FABA</name>
<evidence type="ECO:0000313" key="1">
    <source>
        <dbReference type="EMBL" id="MED6222727.1"/>
    </source>
</evidence>
<keyword evidence="2" id="KW-1185">Reference proteome</keyword>
<comment type="caution">
    <text evidence="1">The sequence shown here is derived from an EMBL/GenBank/DDBJ whole genome shotgun (WGS) entry which is preliminary data.</text>
</comment>
<organism evidence="1 2">
    <name type="scientific">Stylosanthes scabra</name>
    <dbReference type="NCBI Taxonomy" id="79078"/>
    <lineage>
        <taxon>Eukaryota</taxon>
        <taxon>Viridiplantae</taxon>
        <taxon>Streptophyta</taxon>
        <taxon>Embryophyta</taxon>
        <taxon>Tracheophyta</taxon>
        <taxon>Spermatophyta</taxon>
        <taxon>Magnoliopsida</taxon>
        <taxon>eudicotyledons</taxon>
        <taxon>Gunneridae</taxon>
        <taxon>Pentapetalae</taxon>
        <taxon>rosids</taxon>
        <taxon>fabids</taxon>
        <taxon>Fabales</taxon>
        <taxon>Fabaceae</taxon>
        <taxon>Papilionoideae</taxon>
        <taxon>50 kb inversion clade</taxon>
        <taxon>dalbergioids sensu lato</taxon>
        <taxon>Dalbergieae</taxon>
        <taxon>Pterocarpus clade</taxon>
        <taxon>Stylosanthes</taxon>
    </lineage>
</organism>